<dbReference type="Gene3D" id="3.80.10.10">
    <property type="entry name" value="Ribonuclease Inhibitor"/>
    <property type="match status" value="1"/>
</dbReference>
<dbReference type="OrthoDB" id="3219396at2759"/>
<accession>V3ZQT5</accession>
<dbReference type="STRING" id="225164.V3ZQT5"/>
<dbReference type="CTD" id="20233194"/>
<evidence type="ECO:0008006" key="3">
    <source>
        <dbReference type="Google" id="ProtNLM"/>
    </source>
</evidence>
<dbReference type="EMBL" id="KB203382">
    <property type="protein sequence ID" value="ESO84865.1"/>
    <property type="molecule type" value="Genomic_DNA"/>
</dbReference>
<dbReference type="GeneID" id="20233194"/>
<dbReference type="OMA" id="RHPQFRV"/>
<name>V3ZQT5_LOTGI</name>
<dbReference type="HOGENOM" id="CLU_062031_0_0_1"/>
<evidence type="ECO:0000313" key="1">
    <source>
        <dbReference type="EMBL" id="ESO84865.1"/>
    </source>
</evidence>
<reference evidence="1 2" key="1">
    <citation type="journal article" date="2013" name="Nature">
        <title>Insights into bilaterian evolution from three spiralian genomes.</title>
        <authorList>
            <person name="Simakov O."/>
            <person name="Marletaz F."/>
            <person name="Cho S.J."/>
            <person name="Edsinger-Gonzales E."/>
            <person name="Havlak P."/>
            <person name="Hellsten U."/>
            <person name="Kuo D.H."/>
            <person name="Larsson T."/>
            <person name="Lv J."/>
            <person name="Arendt D."/>
            <person name="Savage R."/>
            <person name="Osoegawa K."/>
            <person name="de Jong P."/>
            <person name="Grimwood J."/>
            <person name="Chapman J.A."/>
            <person name="Shapiro H."/>
            <person name="Aerts A."/>
            <person name="Otillar R.P."/>
            <person name="Terry A.Y."/>
            <person name="Boore J.L."/>
            <person name="Grigoriev I.V."/>
            <person name="Lindberg D.R."/>
            <person name="Seaver E.C."/>
            <person name="Weisblat D.A."/>
            <person name="Putnam N.H."/>
            <person name="Rokhsar D.S."/>
        </authorList>
    </citation>
    <scope>NUCLEOTIDE SEQUENCE [LARGE SCALE GENOMIC DNA]</scope>
</reference>
<evidence type="ECO:0000313" key="2">
    <source>
        <dbReference type="Proteomes" id="UP000030746"/>
    </source>
</evidence>
<sequence length="325" mass="37716">WRYYTFTFKTEDDTAQLDVVKQNGHLMKSVSIVLDQKEKFNRENACEVLNILSNLGNQRVSILILKFVGENPLFFSGIEFVKALKSFFSAKNQDDDTGSLLEVDVGCLWVDLDKEFLEILSSHHKNLESLNIQTEIMISKVHPAYIMNLLDNCKRLKNLSLFYINLSDEVLEKLVEEGRDPFDHLSIKCRHQDNYSNIISKSSWKTLTEKWPNLKVEIIFDPNFSQDKFSQILCPEIPVNDVNLEMYSDVSKELNFIAENYPRTLENLTVYAEPSKYVEESLMAIARNCQKLSSLYVYCTISEDVTEQILELYPGLRESKQYHFG</sequence>
<gene>
    <name evidence="1" type="ORF">LOTGIDRAFT_131489</name>
</gene>
<dbReference type="KEGG" id="lgi:LOTGIDRAFT_131489"/>
<feature type="non-terminal residue" evidence="1">
    <location>
        <position position="1"/>
    </location>
</feature>
<proteinExistence type="predicted"/>
<dbReference type="SUPFAM" id="SSF52047">
    <property type="entry name" value="RNI-like"/>
    <property type="match status" value="1"/>
</dbReference>
<dbReference type="RefSeq" id="XP_009064485.1">
    <property type="nucleotide sequence ID" value="XM_009066237.1"/>
</dbReference>
<protein>
    <recommendedName>
        <fullName evidence="3">F-box domain-containing protein</fullName>
    </recommendedName>
</protein>
<dbReference type="AlphaFoldDB" id="V3ZQT5"/>
<keyword evidence="2" id="KW-1185">Reference proteome</keyword>
<dbReference type="InterPro" id="IPR032675">
    <property type="entry name" value="LRR_dom_sf"/>
</dbReference>
<organism evidence="1 2">
    <name type="scientific">Lottia gigantea</name>
    <name type="common">Giant owl limpet</name>
    <dbReference type="NCBI Taxonomy" id="225164"/>
    <lineage>
        <taxon>Eukaryota</taxon>
        <taxon>Metazoa</taxon>
        <taxon>Spiralia</taxon>
        <taxon>Lophotrochozoa</taxon>
        <taxon>Mollusca</taxon>
        <taxon>Gastropoda</taxon>
        <taxon>Patellogastropoda</taxon>
        <taxon>Lottioidea</taxon>
        <taxon>Lottiidae</taxon>
        <taxon>Lottia</taxon>
    </lineage>
</organism>
<dbReference type="Proteomes" id="UP000030746">
    <property type="component" value="Unassembled WGS sequence"/>
</dbReference>